<evidence type="ECO:0000256" key="1">
    <source>
        <dbReference type="SAM" id="MobiDB-lite"/>
    </source>
</evidence>
<feature type="transmembrane region" description="Helical" evidence="2">
    <location>
        <begin position="15"/>
        <end position="39"/>
    </location>
</feature>
<gene>
    <name evidence="3" type="ORF">QBC35DRAFT_271654</name>
</gene>
<feature type="transmembrane region" description="Helical" evidence="2">
    <location>
        <begin position="60"/>
        <end position="79"/>
    </location>
</feature>
<keyword evidence="4" id="KW-1185">Reference proteome</keyword>
<feature type="compositionally biased region" description="Pro residues" evidence="1">
    <location>
        <begin position="437"/>
        <end position="452"/>
    </location>
</feature>
<feature type="transmembrane region" description="Helical" evidence="2">
    <location>
        <begin position="221"/>
        <end position="244"/>
    </location>
</feature>
<feature type="region of interest" description="Disordered" evidence="1">
    <location>
        <begin position="376"/>
        <end position="496"/>
    </location>
</feature>
<protein>
    <submittedName>
        <fullName evidence="3">Uncharacterized protein</fullName>
    </submittedName>
</protein>
<feature type="region of interest" description="Disordered" evidence="1">
    <location>
        <begin position="314"/>
        <end position="335"/>
    </location>
</feature>
<name>A0AAN7AGH9_9PEZI</name>
<feature type="transmembrane region" description="Helical" evidence="2">
    <location>
        <begin position="183"/>
        <end position="209"/>
    </location>
</feature>
<reference evidence="3" key="2">
    <citation type="submission" date="2023-05" db="EMBL/GenBank/DDBJ databases">
        <authorList>
            <consortium name="Lawrence Berkeley National Laboratory"/>
            <person name="Steindorff A."/>
            <person name="Hensen N."/>
            <person name="Bonometti L."/>
            <person name="Westerberg I."/>
            <person name="Brannstrom I.O."/>
            <person name="Guillou S."/>
            <person name="Cros-Aarteil S."/>
            <person name="Calhoun S."/>
            <person name="Haridas S."/>
            <person name="Kuo A."/>
            <person name="Mondo S."/>
            <person name="Pangilinan J."/>
            <person name="Riley R."/>
            <person name="Labutti K."/>
            <person name="Andreopoulos B."/>
            <person name="Lipzen A."/>
            <person name="Chen C."/>
            <person name="Yanf M."/>
            <person name="Daum C."/>
            <person name="Ng V."/>
            <person name="Clum A."/>
            <person name="Ohm R."/>
            <person name="Martin F."/>
            <person name="Silar P."/>
            <person name="Natvig D."/>
            <person name="Lalanne C."/>
            <person name="Gautier V."/>
            <person name="Ament-Velasquez S.L."/>
            <person name="Kruys A."/>
            <person name="Hutchinson M.I."/>
            <person name="Powell A.J."/>
            <person name="Barry K."/>
            <person name="Miller A.N."/>
            <person name="Grigoriev I.V."/>
            <person name="Debuchy R."/>
            <person name="Gladieux P."/>
            <person name="Thoren M.H."/>
            <person name="Johannesson H."/>
        </authorList>
    </citation>
    <scope>NUCLEOTIDE SEQUENCE</scope>
    <source>
        <strain evidence="3">PSN309</strain>
    </source>
</reference>
<feature type="transmembrane region" description="Helical" evidence="2">
    <location>
        <begin position="110"/>
        <end position="129"/>
    </location>
</feature>
<dbReference type="EMBL" id="MU864425">
    <property type="protein sequence ID" value="KAK4186368.1"/>
    <property type="molecule type" value="Genomic_DNA"/>
</dbReference>
<proteinExistence type="predicted"/>
<comment type="caution">
    <text evidence="3">The sequence shown here is derived from an EMBL/GenBank/DDBJ whole genome shotgun (WGS) entry which is preliminary data.</text>
</comment>
<dbReference type="AlphaFoldDB" id="A0AAN7AGH9"/>
<organism evidence="3 4">
    <name type="scientific">Podospora australis</name>
    <dbReference type="NCBI Taxonomy" id="1536484"/>
    <lineage>
        <taxon>Eukaryota</taxon>
        <taxon>Fungi</taxon>
        <taxon>Dikarya</taxon>
        <taxon>Ascomycota</taxon>
        <taxon>Pezizomycotina</taxon>
        <taxon>Sordariomycetes</taxon>
        <taxon>Sordariomycetidae</taxon>
        <taxon>Sordariales</taxon>
        <taxon>Podosporaceae</taxon>
        <taxon>Podospora</taxon>
    </lineage>
</organism>
<evidence type="ECO:0000313" key="4">
    <source>
        <dbReference type="Proteomes" id="UP001302126"/>
    </source>
</evidence>
<keyword evidence="2" id="KW-1133">Transmembrane helix</keyword>
<dbReference type="Proteomes" id="UP001302126">
    <property type="component" value="Unassembled WGS sequence"/>
</dbReference>
<sequence length="496" mass="55191">MPQFLYLYGPTTAMAVAHIALAALWVVPLAALWCITFWLGRRRDDRARIGVSWLKAAYPFWILSTALQALQAGLVVYWTTSNDREHVRDIARISATIFQVARYSQHIADILLFITFVELGNGFTLCINGGKPTRHRRTFRYAAFSWGAVLLLMATVFFASRVPADNLGAWDGIFPHREAIEEYTGVLMAILILLCLTSFPMVGFASYIVHRARKHILLDRSASILLAASILNSIRLFVTMVVYLDHWRMTRDFQVRGYSDLEDSWASIAEAFFNFVFMFVVFTLLFVLVIRKRKGLWSNVQPYWDAPAKLNPVTSPVTPTTNATSSEEAEVGLQGQPQQLSLPVDHQPSPPPNTLHVDITQLPETVYQHHRARISPYQETPASSSRSPDHQSPYPASPSSSAGMRRIRTLQELESEKVLLPSPQAAPTPSRSGPREQSPPLPLPSPTPPSPIEEPTDVGVADGFQMQNLDPAPPGYDEANTAPGWTKEDGNNVSGS</sequence>
<feature type="transmembrane region" description="Helical" evidence="2">
    <location>
        <begin position="264"/>
        <end position="290"/>
    </location>
</feature>
<accession>A0AAN7AGH9</accession>
<evidence type="ECO:0000256" key="2">
    <source>
        <dbReference type="SAM" id="Phobius"/>
    </source>
</evidence>
<feature type="transmembrane region" description="Helical" evidence="2">
    <location>
        <begin position="141"/>
        <end position="163"/>
    </location>
</feature>
<keyword evidence="2" id="KW-0472">Membrane</keyword>
<keyword evidence="2" id="KW-0812">Transmembrane</keyword>
<reference evidence="3" key="1">
    <citation type="journal article" date="2023" name="Mol. Phylogenet. Evol.">
        <title>Genome-scale phylogeny and comparative genomics of the fungal order Sordariales.</title>
        <authorList>
            <person name="Hensen N."/>
            <person name="Bonometti L."/>
            <person name="Westerberg I."/>
            <person name="Brannstrom I.O."/>
            <person name="Guillou S."/>
            <person name="Cros-Aarteil S."/>
            <person name="Calhoun S."/>
            <person name="Haridas S."/>
            <person name="Kuo A."/>
            <person name="Mondo S."/>
            <person name="Pangilinan J."/>
            <person name="Riley R."/>
            <person name="LaButti K."/>
            <person name="Andreopoulos B."/>
            <person name="Lipzen A."/>
            <person name="Chen C."/>
            <person name="Yan M."/>
            <person name="Daum C."/>
            <person name="Ng V."/>
            <person name="Clum A."/>
            <person name="Steindorff A."/>
            <person name="Ohm R.A."/>
            <person name="Martin F."/>
            <person name="Silar P."/>
            <person name="Natvig D.O."/>
            <person name="Lalanne C."/>
            <person name="Gautier V."/>
            <person name="Ament-Velasquez S.L."/>
            <person name="Kruys A."/>
            <person name="Hutchinson M.I."/>
            <person name="Powell A.J."/>
            <person name="Barry K."/>
            <person name="Miller A.N."/>
            <person name="Grigoriev I.V."/>
            <person name="Debuchy R."/>
            <person name="Gladieux P."/>
            <person name="Hiltunen Thoren M."/>
            <person name="Johannesson H."/>
        </authorList>
    </citation>
    <scope>NUCLEOTIDE SEQUENCE</scope>
    <source>
        <strain evidence="3">PSN309</strain>
    </source>
</reference>
<feature type="compositionally biased region" description="Low complexity" evidence="1">
    <location>
        <begin position="392"/>
        <end position="402"/>
    </location>
</feature>
<feature type="compositionally biased region" description="Polar residues" evidence="1">
    <location>
        <begin position="377"/>
        <end position="386"/>
    </location>
</feature>
<evidence type="ECO:0000313" key="3">
    <source>
        <dbReference type="EMBL" id="KAK4186368.1"/>
    </source>
</evidence>